<sequence length="351" mass="38293">MRQSGTKRTACTEIRTMSGRLSDMESFVRVARAGGFREAAKSADVSASNLSDAVKRMEAWLGVRLFNRTTRSVVLTDAGKALLARIEPALTELDSATEVISAFRDTPAGTLRLNVPVSAARLVLPRILPAFMAAYPDISVEILIEENFVDVIAAGCDAGIRYGERLQQDMVALPIGPRVQRIATGASPQYLARHGRPHHPRELLDHDCIRGRFPSGAMADWEFERDGEVVTIIPQGQLLVEIGGGSDLAVQSAVAGQGIVHLFEEWLQPHFDAGALEPVLQPWWQPFQGPYLYYPNRNLSPPALRAFIDFVRTFENDPAGGAVHAAPLPTASAAKRSAQAAQRRARDRPPS</sequence>
<dbReference type="CDD" id="cd08474">
    <property type="entry name" value="PBP2_CrgA_like_5"/>
    <property type="match status" value="1"/>
</dbReference>
<comment type="caution">
    <text evidence="7">The sequence shown here is derived from an EMBL/GenBank/DDBJ whole genome shotgun (WGS) entry which is preliminary data.</text>
</comment>
<evidence type="ECO:0000256" key="5">
    <source>
        <dbReference type="SAM" id="MobiDB-lite"/>
    </source>
</evidence>
<organism evidence="7 8">
    <name type="scientific">Xanthomonas cannabis</name>
    <dbReference type="NCBI Taxonomy" id="1885674"/>
    <lineage>
        <taxon>Bacteria</taxon>
        <taxon>Pseudomonadati</taxon>
        <taxon>Pseudomonadota</taxon>
        <taxon>Gammaproteobacteria</taxon>
        <taxon>Lysobacterales</taxon>
        <taxon>Lysobacteraceae</taxon>
        <taxon>Xanthomonas</taxon>
    </lineage>
</organism>
<dbReference type="InterPro" id="IPR058163">
    <property type="entry name" value="LysR-type_TF_proteobact-type"/>
</dbReference>
<dbReference type="GO" id="GO:0003677">
    <property type="term" value="F:DNA binding"/>
    <property type="evidence" value="ECO:0007669"/>
    <property type="project" value="UniProtKB-KW"/>
</dbReference>
<proteinExistence type="inferred from homology"/>
<dbReference type="SUPFAM" id="SSF46785">
    <property type="entry name" value="Winged helix' DNA-binding domain"/>
    <property type="match status" value="1"/>
</dbReference>
<feature type="compositionally biased region" description="Low complexity" evidence="5">
    <location>
        <begin position="331"/>
        <end position="342"/>
    </location>
</feature>
<keyword evidence="8" id="KW-1185">Reference proteome</keyword>
<evidence type="ECO:0000256" key="1">
    <source>
        <dbReference type="ARBA" id="ARBA00009437"/>
    </source>
</evidence>
<dbReference type="PANTHER" id="PTHR30537">
    <property type="entry name" value="HTH-TYPE TRANSCRIPTIONAL REGULATOR"/>
    <property type="match status" value="1"/>
</dbReference>
<dbReference type="InterPro" id="IPR000847">
    <property type="entry name" value="LysR_HTH_N"/>
</dbReference>
<comment type="similarity">
    <text evidence="1">Belongs to the LysR transcriptional regulatory family.</text>
</comment>
<dbReference type="SUPFAM" id="SSF53850">
    <property type="entry name" value="Periplasmic binding protein-like II"/>
    <property type="match status" value="1"/>
</dbReference>
<name>A0ABR6JQZ2_9XANT</name>
<dbReference type="InterPro" id="IPR036388">
    <property type="entry name" value="WH-like_DNA-bd_sf"/>
</dbReference>
<protein>
    <submittedName>
        <fullName evidence="7">DNA-binding transcriptional LysR family regulator</fullName>
    </submittedName>
</protein>
<dbReference type="Gene3D" id="3.40.190.290">
    <property type="match status" value="1"/>
</dbReference>
<evidence type="ECO:0000259" key="6">
    <source>
        <dbReference type="PROSITE" id="PS50931"/>
    </source>
</evidence>
<evidence type="ECO:0000256" key="2">
    <source>
        <dbReference type="ARBA" id="ARBA00023015"/>
    </source>
</evidence>
<evidence type="ECO:0000256" key="4">
    <source>
        <dbReference type="ARBA" id="ARBA00023163"/>
    </source>
</evidence>
<dbReference type="EMBL" id="JACHNS010000010">
    <property type="protein sequence ID" value="MBB4595154.1"/>
    <property type="molecule type" value="Genomic_DNA"/>
</dbReference>
<keyword evidence="2" id="KW-0805">Transcription regulation</keyword>
<feature type="domain" description="HTH lysR-type" evidence="6">
    <location>
        <begin position="21"/>
        <end position="76"/>
    </location>
</feature>
<evidence type="ECO:0000313" key="8">
    <source>
        <dbReference type="Proteomes" id="UP000554726"/>
    </source>
</evidence>
<dbReference type="Pfam" id="PF03466">
    <property type="entry name" value="LysR_substrate"/>
    <property type="match status" value="1"/>
</dbReference>
<accession>A0ABR6JQZ2</accession>
<dbReference type="InterPro" id="IPR036390">
    <property type="entry name" value="WH_DNA-bd_sf"/>
</dbReference>
<feature type="region of interest" description="Disordered" evidence="5">
    <location>
        <begin position="322"/>
        <end position="351"/>
    </location>
</feature>
<dbReference type="PROSITE" id="PS50931">
    <property type="entry name" value="HTH_LYSR"/>
    <property type="match status" value="1"/>
</dbReference>
<dbReference type="Proteomes" id="UP000554726">
    <property type="component" value="Unassembled WGS sequence"/>
</dbReference>
<keyword evidence="3 7" id="KW-0238">DNA-binding</keyword>
<dbReference type="Pfam" id="PF00126">
    <property type="entry name" value="HTH_1"/>
    <property type="match status" value="1"/>
</dbReference>
<dbReference type="InterPro" id="IPR005119">
    <property type="entry name" value="LysR_subst-bd"/>
</dbReference>
<reference evidence="7 8" key="1">
    <citation type="submission" date="2020-08" db="EMBL/GenBank/DDBJ databases">
        <title>Studying the diversity of plant-associated saprophytic bacteria and their role in host health and plant-pathogen interactions.</title>
        <authorList>
            <person name="Potnis N."/>
        </authorList>
    </citation>
    <scope>NUCLEOTIDE SEQUENCE [LARGE SCALE GENOMIC DNA]</scope>
    <source>
        <strain evidence="7 8">F16</strain>
    </source>
</reference>
<dbReference type="PANTHER" id="PTHR30537:SF5">
    <property type="entry name" value="HTH-TYPE TRANSCRIPTIONAL ACTIVATOR TTDR-RELATED"/>
    <property type="match status" value="1"/>
</dbReference>
<evidence type="ECO:0000313" key="7">
    <source>
        <dbReference type="EMBL" id="MBB4595154.1"/>
    </source>
</evidence>
<gene>
    <name evidence="7" type="ORF">FHR60_003869</name>
</gene>
<keyword evidence="4" id="KW-0804">Transcription</keyword>
<dbReference type="Gene3D" id="1.10.10.10">
    <property type="entry name" value="Winged helix-like DNA-binding domain superfamily/Winged helix DNA-binding domain"/>
    <property type="match status" value="1"/>
</dbReference>
<evidence type="ECO:0000256" key="3">
    <source>
        <dbReference type="ARBA" id="ARBA00023125"/>
    </source>
</evidence>